<evidence type="ECO:0000313" key="2">
    <source>
        <dbReference type="EMBL" id="MEM5421214.1"/>
    </source>
</evidence>
<dbReference type="Pfam" id="PF00583">
    <property type="entry name" value="Acetyltransf_1"/>
    <property type="match status" value="1"/>
</dbReference>
<accession>A0ABU9RMA8</accession>
<proteinExistence type="predicted"/>
<feature type="domain" description="N-acetyltransferase" evidence="1">
    <location>
        <begin position="1"/>
        <end position="137"/>
    </location>
</feature>
<dbReference type="Proteomes" id="UP001489897">
    <property type="component" value="Unassembled WGS sequence"/>
</dbReference>
<evidence type="ECO:0000259" key="1">
    <source>
        <dbReference type="PROSITE" id="PS51186"/>
    </source>
</evidence>
<sequence>MNIEVTDTRNERDDAFVASQLSAYNATFTERDFKPLRVFAREADGSVIGGLLAGTYWQYLEVHKLWVSEVHRSAGNASRLLLAAENEARRRGCKHALLDTFRFQALDFYLNRGYSEFGRLEAFCGKHERYYLHKRLDDTHA</sequence>
<reference evidence="2 3" key="1">
    <citation type="submission" date="2024-01" db="EMBL/GenBank/DDBJ databases">
        <title>The diversity of rhizobia nodulating Mimosa spp. in eleven states of Brazil covering several biomes is determined by host plant, location, and edaphic factors.</title>
        <authorList>
            <person name="Rouws L."/>
            <person name="Barauna A."/>
            <person name="Beukes C."/>
            <person name="De Faria S.M."/>
            <person name="Gross E."/>
            <person name="Dos Reis Junior F.B."/>
            <person name="Simon M."/>
            <person name="Maluk M."/>
            <person name="Odee D.W."/>
            <person name="Kenicer G."/>
            <person name="Young J.P.W."/>
            <person name="Reis V.M."/>
            <person name="Zilli J."/>
            <person name="James E.K."/>
        </authorList>
    </citation>
    <scope>NUCLEOTIDE SEQUENCE [LARGE SCALE GENOMIC DNA]</scope>
    <source>
        <strain evidence="2 3">JPY167</strain>
    </source>
</reference>
<dbReference type="EMBL" id="JAYMRV010000002">
    <property type="protein sequence ID" value="MEM5421214.1"/>
    <property type="molecule type" value="Genomic_DNA"/>
</dbReference>
<protein>
    <submittedName>
        <fullName evidence="2">GNAT family N-acetyltransferase</fullName>
    </submittedName>
</protein>
<comment type="caution">
    <text evidence="2">The sequence shown here is derived from an EMBL/GenBank/DDBJ whole genome shotgun (WGS) entry which is preliminary data.</text>
</comment>
<evidence type="ECO:0000313" key="3">
    <source>
        <dbReference type="Proteomes" id="UP001489897"/>
    </source>
</evidence>
<dbReference type="CDD" id="cd04301">
    <property type="entry name" value="NAT_SF"/>
    <property type="match status" value="1"/>
</dbReference>
<keyword evidence="3" id="KW-1185">Reference proteome</keyword>
<dbReference type="InterPro" id="IPR000182">
    <property type="entry name" value="GNAT_dom"/>
</dbReference>
<dbReference type="PROSITE" id="PS51186">
    <property type="entry name" value="GNAT"/>
    <property type="match status" value="1"/>
</dbReference>
<dbReference type="SUPFAM" id="SSF55729">
    <property type="entry name" value="Acyl-CoA N-acyltransferases (Nat)"/>
    <property type="match status" value="1"/>
</dbReference>
<dbReference type="InterPro" id="IPR016181">
    <property type="entry name" value="Acyl_CoA_acyltransferase"/>
</dbReference>
<dbReference type="Gene3D" id="3.40.630.30">
    <property type="match status" value="1"/>
</dbReference>
<dbReference type="RefSeq" id="WP_342946535.1">
    <property type="nucleotide sequence ID" value="NZ_JAYMRV010000002.1"/>
</dbReference>
<organism evidence="2 3">
    <name type="scientific">Paraburkholderia ferrariae</name>
    <dbReference type="NCBI Taxonomy" id="386056"/>
    <lineage>
        <taxon>Bacteria</taxon>
        <taxon>Pseudomonadati</taxon>
        <taxon>Pseudomonadota</taxon>
        <taxon>Betaproteobacteria</taxon>
        <taxon>Burkholderiales</taxon>
        <taxon>Burkholderiaceae</taxon>
        <taxon>Paraburkholderia</taxon>
    </lineage>
</organism>
<gene>
    <name evidence="2" type="ORF">VSR73_09100</name>
</gene>
<name>A0ABU9RMA8_9BURK</name>